<dbReference type="Proteomes" id="UP000318825">
    <property type="component" value="Unassembled WGS sequence"/>
</dbReference>
<proteinExistence type="predicted"/>
<reference evidence="1 2" key="1">
    <citation type="submission" date="2019-06" db="EMBL/GenBank/DDBJ databases">
        <title>Whole genome shotgun sequence of Nitrobacter winogradskyi NBRC 14297.</title>
        <authorList>
            <person name="Hosoyama A."/>
            <person name="Uohara A."/>
            <person name="Ohji S."/>
            <person name="Ichikawa N."/>
        </authorList>
    </citation>
    <scope>NUCLEOTIDE SEQUENCE [LARGE SCALE GENOMIC DNA]</scope>
    <source>
        <strain evidence="1 2">NBRC 14297</strain>
    </source>
</reference>
<name>A0A4Y3WCP9_NITWI</name>
<evidence type="ECO:0000313" key="1">
    <source>
        <dbReference type="EMBL" id="GEC16802.1"/>
    </source>
</evidence>
<dbReference type="AlphaFoldDB" id="A0A4Y3WCP9"/>
<sequence length="68" mass="7608">MFFDFVLALFRGCLIVSGSLRETTHFLLNGFADIPHTVPQIYDCLMVPSELDGIIILASLRIKILLAK</sequence>
<dbReference type="EMBL" id="BJNF01000078">
    <property type="protein sequence ID" value="GEC16802.1"/>
    <property type="molecule type" value="Genomic_DNA"/>
</dbReference>
<organism evidence="1 2">
    <name type="scientific">Nitrobacter winogradskyi</name>
    <name type="common">Nitrobacter agilis</name>
    <dbReference type="NCBI Taxonomy" id="913"/>
    <lineage>
        <taxon>Bacteria</taxon>
        <taxon>Pseudomonadati</taxon>
        <taxon>Pseudomonadota</taxon>
        <taxon>Alphaproteobacteria</taxon>
        <taxon>Hyphomicrobiales</taxon>
        <taxon>Nitrobacteraceae</taxon>
        <taxon>Nitrobacter</taxon>
    </lineage>
</organism>
<comment type="caution">
    <text evidence="1">The sequence shown here is derived from an EMBL/GenBank/DDBJ whole genome shotgun (WGS) entry which is preliminary data.</text>
</comment>
<evidence type="ECO:0000313" key="2">
    <source>
        <dbReference type="Proteomes" id="UP000318825"/>
    </source>
</evidence>
<protein>
    <submittedName>
        <fullName evidence="1">Uncharacterized protein</fullName>
    </submittedName>
</protein>
<accession>A0A4Y3WCP9</accession>
<gene>
    <name evidence="1" type="ORF">NWI01_26940</name>
</gene>